<protein>
    <recommendedName>
        <fullName evidence="4">RNA methyltransferase</fullName>
    </recommendedName>
</protein>
<gene>
    <name evidence="2" type="ORF">AFUS01_LOCUS9193</name>
</gene>
<dbReference type="PANTHER" id="PTHR12150">
    <property type="entry name" value="CLASS IV SAM-BINDING METHYLTRANSFERASE-RELATED"/>
    <property type="match status" value="1"/>
</dbReference>
<feature type="compositionally biased region" description="Basic and acidic residues" evidence="1">
    <location>
        <begin position="55"/>
        <end position="79"/>
    </location>
</feature>
<dbReference type="CDD" id="cd18086">
    <property type="entry name" value="HsC9orf114-like"/>
    <property type="match status" value="1"/>
</dbReference>
<feature type="region of interest" description="Disordered" evidence="1">
    <location>
        <begin position="1"/>
        <end position="79"/>
    </location>
</feature>
<dbReference type="AlphaFoldDB" id="A0A8J2JR74"/>
<dbReference type="Proteomes" id="UP000708208">
    <property type="component" value="Unassembled WGS sequence"/>
</dbReference>
<comment type="caution">
    <text evidence="2">The sequence shown here is derived from an EMBL/GenBank/DDBJ whole genome shotgun (WGS) entry which is preliminary data.</text>
</comment>
<organism evidence="2 3">
    <name type="scientific">Allacma fusca</name>
    <dbReference type="NCBI Taxonomy" id="39272"/>
    <lineage>
        <taxon>Eukaryota</taxon>
        <taxon>Metazoa</taxon>
        <taxon>Ecdysozoa</taxon>
        <taxon>Arthropoda</taxon>
        <taxon>Hexapoda</taxon>
        <taxon>Collembola</taxon>
        <taxon>Symphypleona</taxon>
        <taxon>Sminthuridae</taxon>
        <taxon>Allacma</taxon>
    </lineage>
</organism>
<evidence type="ECO:0000256" key="1">
    <source>
        <dbReference type="SAM" id="MobiDB-lite"/>
    </source>
</evidence>
<dbReference type="PANTHER" id="PTHR12150:SF13">
    <property type="entry name" value="METHYLTRANSFERASE C9ORF114-RELATED"/>
    <property type="match status" value="1"/>
</dbReference>
<keyword evidence="3" id="KW-1185">Reference proteome</keyword>
<feature type="compositionally biased region" description="Basic residues" evidence="1">
    <location>
        <begin position="36"/>
        <end position="54"/>
    </location>
</feature>
<reference evidence="2" key="1">
    <citation type="submission" date="2021-06" db="EMBL/GenBank/DDBJ databases">
        <authorList>
            <person name="Hodson N. C."/>
            <person name="Mongue J. A."/>
            <person name="Jaron S. K."/>
        </authorList>
    </citation>
    <scope>NUCLEOTIDE SEQUENCE</scope>
</reference>
<evidence type="ECO:0000313" key="2">
    <source>
        <dbReference type="EMBL" id="CAG7719894.1"/>
    </source>
</evidence>
<dbReference type="EMBL" id="CAJVCH010065483">
    <property type="protein sequence ID" value="CAG7719894.1"/>
    <property type="molecule type" value="Genomic_DNA"/>
</dbReference>
<dbReference type="OrthoDB" id="361029at2759"/>
<evidence type="ECO:0008006" key="4">
    <source>
        <dbReference type="Google" id="ProtNLM"/>
    </source>
</evidence>
<evidence type="ECO:0000313" key="3">
    <source>
        <dbReference type="Proteomes" id="UP000708208"/>
    </source>
</evidence>
<proteinExistence type="predicted"/>
<dbReference type="Pfam" id="PF02598">
    <property type="entry name" value="Methyltrn_RNA_3"/>
    <property type="match status" value="1"/>
</dbReference>
<name>A0A8J2JR74_9HEXA</name>
<sequence length="382" mass="42172">MLVEESVGNKKTHHNMGSDSSDTEVKSLPTNASHAERKRLRKQKKEQKLLKKLKLKEEESSSQKSSKADAKIEETEKLEETSKGREYTVSIAVAGSILDNAQSPALRAYLAGQIARAAAIFSVDEIIVFDDSGGKSTTACEQMARILQFLECPQYLRKYLFAIHPDLQFAGVISPLDVPHHLRKHEILPYREGVVSNRPLRDGKGSYIFIGLEKDARVDKILPENTRVTVKLDKPELMLTVKGKLTGRLVSPSLPRREAGIYWGYSVRIATSLHGVFSQSIFREGYDVTIGTSEKGSPVSDLKIPQFKHLLVVFGGVEGLEYAFDNDEASLGEDVSELFHNYINTCPSQGSRTIRTEEAILISLAALVPAISNVSIDGSTSV</sequence>
<dbReference type="InterPro" id="IPR003750">
    <property type="entry name" value="Put_MeTrfase-C9orf114-like"/>
</dbReference>
<accession>A0A8J2JR74</accession>